<dbReference type="GO" id="GO:0003984">
    <property type="term" value="F:acetolactate synthase activity"/>
    <property type="evidence" value="ECO:0007669"/>
    <property type="project" value="TreeGrafter"/>
</dbReference>
<evidence type="ECO:0000313" key="7">
    <source>
        <dbReference type="EMBL" id="RKN52815.1"/>
    </source>
</evidence>
<dbReference type="GO" id="GO:0050660">
    <property type="term" value="F:flavin adenine dinucleotide binding"/>
    <property type="evidence" value="ECO:0007669"/>
    <property type="project" value="TreeGrafter"/>
</dbReference>
<dbReference type="Pfam" id="PF02775">
    <property type="entry name" value="TPP_enzyme_C"/>
    <property type="match status" value="1"/>
</dbReference>
<keyword evidence="8" id="KW-1185">Reference proteome</keyword>
<dbReference type="GO" id="GO:0030976">
    <property type="term" value="F:thiamine pyrophosphate binding"/>
    <property type="evidence" value="ECO:0007669"/>
    <property type="project" value="InterPro"/>
</dbReference>
<dbReference type="InterPro" id="IPR012000">
    <property type="entry name" value="Thiamin_PyroP_enz_cen_dom"/>
</dbReference>
<reference evidence="7 8" key="1">
    <citation type="journal article" date="2015" name="Int. J. Syst. Evol. Microbiol.">
        <title>Micromonospora costi sp. nov., isolated from a leaf of Costus speciosus.</title>
        <authorList>
            <person name="Thawai C."/>
        </authorList>
    </citation>
    <scope>NUCLEOTIDE SEQUENCE [LARGE SCALE GENOMIC DNA]</scope>
    <source>
        <strain evidence="7 8">CS1-12</strain>
    </source>
</reference>
<dbReference type="PANTHER" id="PTHR18968:SF133">
    <property type="entry name" value="BENZOYLFORMATE DECARBOXYLASE"/>
    <property type="match status" value="1"/>
</dbReference>
<keyword evidence="2 3" id="KW-0786">Thiamine pyrophosphate</keyword>
<dbReference type="Pfam" id="PF02776">
    <property type="entry name" value="TPP_enzyme_N"/>
    <property type="match status" value="1"/>
</dbReference>
<evidence type="ECO:0000313" key="8">
    <source>
        <dbReference type="Proteomes" id="UP000279968"/>
    </source>
</evidence>
<feature type="domain" description="Thiamine pyrophosphate enzyme central" evidence="4">
    <location>
        <begin position="190"/>
        <end position="320"/>
    </location>
</feature>
<evidence type="ECO:0000256" key="3">
    <source>
        <dbReference type="RuleBase" id="RU362132"/>
    </source>
</evidence>
<dbReference type="InterPro" id="IPR012001">
    <property type="entry name" value="Thiamin_PyroP_enz_TPP-bd_dom"/>
</dbReference>
<proteinExistence type="inferred from homology"/>
<dbReference type="Pfam" id="PF00205">
    <property type="entry name" value="TPP_enzyme_M"/>
    <property type="match status" value="1"/>
</dbReference>
<dbReference type="CDD" id="cd07035">
    <property type="entry name" value="TPP_PYR_POX_like"/>
    <property type="match status" value="1"/>
</dbReference>
<evidence type="ECO:0000259" key="5">
    <source>
        <dbReference type="Pfam" id="PF02775"/>
    </source>
</evidence>
<organism evidence="7 8">
    <name type="scientific">Micromonospora costi</name>
    <dbReference type="NCBI Taxonomy" id="1530042"/>
    <lineage>
        <taxon>Bacteria</taxon>
        <taxon>Bacillati</taxon>
        <taxon>Actinomycetota</taxon>
        <taxon>Actinomycetes</taxon>
        <taxon>Micromonosporales</taxon>
        <taxon>Micromonosporaceae</taxon>
        <taxon>Micromonospora</taxon>
    </lineage>
</organism>
<comment type="caution">
    <text evidence="7">The sequence shown here is derived from an EMBL/GenBank/DDBJ whole genome shotgun (WGS) entry which is preliminary data.</text>
</comment>
<dbReference type="InterPro" id="IPR029061">
    <property type="entry name" value="THDP-binding"/>
</dbReference>
<dbReference type="RefSeq" id="WP_120781722.1">
    <property type="nucleotide sequence ID" value="NZ_JBHLUP010000002.1"/>
</dbReference>
<dbReference type="InterPro" id="IPR045229">
    <property type="entry name" value="TPP_enz"/>
</dbReference>
<comment type="similarity">
    <text evidence="1 3">Belongs to the TPP enzyme family.</text>
</comment>
<dbReference type="InterPro" id="IPR011766">
    <property type="entry name" value="TPP_enzyme_TPP-bd"/>
</dbReference>
<dbReference type="SUPFAM" id="SSF52467">
    <property type="entry name" value="DHS-like NAD/FAD-binding domain"/>
    <property type="match status" value="1"/>
</dbReference>
<dbReference type="Gene3D" id="3.40.50.970">
    <property type="match status" value="2"/>
</dbReference>
<evidence type="ECO:0000256" key="2">
    <source>
        <dbReference type="ARBA" id="ARBA00023052"/>
    </source>
</evidence>
<dbReference type="PANTHER" id="PTHR18968">
    <property type="entry name" value="THIAMINE PYROPHOSPHATE ENZYMES"/>
    <property type="match status" value="1"/>
</dbReference>
<name>A0A3A9ZWY3_9ACTN</name>
<evidence type="ECO:0000259" key="6">
    <source>
        <dbReference type="Pfam" id="PF02776"/>
    </source>
</evidence>
<feature type="domain" description="Thiamine pyrophosphate enzyme N-terminal TPP-binding" evidence="6">
    <location>
        <begin position="3"/>
        <end position="105"/>
    </location>
</feature>
<dbReference type="Proteomes" id="UP000279968">
    <property type="component" value="Unassembled WGS sequence"/>
</dbReference>
<dbReference type="OrthoDB" id="2443624at2"/>
<evidence type="ECO:0000259" key="4">
    <source>
        <dbReference type="Pfam" id="PF00205"/>
    </source>
</evidence>
<sequence length="532" mass="56118">MTTVRDATLDVLRRYGMHRIFANPGSTEVAFLADLPDDLEFVLALHEGSVVGMATGHAIATGRPAFVNLHTTAGLGNAVGALATARVNRAPLVVVVGQQDRRHLALEPFLAGRLDGLAGPYPVWVNQPALAQDVPAAIRRAWHEARQHRGPAIVVVPMDDWSAPTDPALGLAAPTTVLRAGPEADAAAGEVVRLLDRAANPLVVVGAGADDRRTWDALVSLAERIGAPVWQEAFGARAGFPQDHPRFAGHLPAGRSRLRAVLAPHDVALVVGTGAFRQYPYEPGPLVPDGLTVAVVSDDPDELHHSRAELAVLADPAAFCLAVAEQVTPRRAPAPAPRAGTVEPPAAGEPMRAVHVFAALAERLPRDVVLVEETPSSRPDLHRLLPAREPRGFVSAAMGGLGFALPAAAGLRMGDPSRPVVAVLGDGSSLYGIQGLWSAARYGCGVLFVVLSNGRYAVLDRLADKAGGKAPWPAFEDVSVHGIAQALGCPARRVVDHPELLAVLDEVVPTLAHRTEPLLLDVPVRVDTRFEP</sequence>
<dbReference type="InterPro" id="IPR029035">
    <property type="entry name" value="DHS-like_NAD/FAD-binding_dom"/>
</dbReference>
<dbReference type="CDD" id="cd02002">
    <property type="entry name" value="TPP_BFDC"/>
    <property type="match status" value="1"/>
</dbReference>
<dbReference type="Gene3D" id="3.40.50.1220">
    <property type="entry name" value="TPP-binding domain"/>
    <property type="match status" value="1"/>
</dbReference>
<accession>A0A3A9ZWY3</accession>
<protein>
    <submittedName>
        <fullName evidence="7">Thiamine pyrophosphate-binding protein</fullName>
    </submittedName>
</protein>
<gene>
    <name evidence="7" type="ORF">D7193_23605</name>
</gene>
<feature type="domain" description="Thiamine pyrophosphate enzyme TPP-binding" evidence="5">
    <location>
        <begin position="381"/>
        <end position="522"/>
    </location>
</feature>
<dbReference type="AlphaFoldDB" id="A0A3A9ZWY3"/>
<dbReference type="EMBL" id="RBAN01000004">
    <property type="protein sequence ID" value="RKN52815.1"/>
    <property type="molecule type" value="Genomic_DNA"/>
</dbReference>
<evidence type="ECO:0000256" key="1">
    <source>
        <dbReference type="ARBA" id="ARBA00007812"/>
    </source>
</evidence>
<dbReference type="SUPFAM" id="SSF52518">
    <property type="entry name" value="Thiamin diphosphate-binding fold (THDP-binding)"/>
    <property type="match status" value="2"/>
</dbReference>
<dbReference type="GO" id="GO:0000287">
    <property type="term" value="F:magnesium ion binding"/>
    <property type="evidence" value="ECO:0007669"/>
    <property type="project" value="InterPro"/>
</dbReference>